<evidence type="ECO:0000313" key="1">
    <source>
        <dbReference type="EMBL" id="HIT76811.1"/>
    </source>
</evidence>
<comment type="caution">
    <text evidence="1">The sequence shown here is derived from an EMBL/GenBank/DDBJ whole genome shotgun (WGS) entry which is preliminary data.</text>
</comment>
<dbReference type="Proteomes" id="UP000886842">
    <property type="component" value="Unassembled WGS sequence"/>
</dbReference>
<reference evidence="1" key="1">
    <citation type="submission" date="2020-10" db="EMBL/GenBank/DDBJ databases">
        <authorList>
            <person name="Gilroy R."/>
        </authorList>
    </citation>
    <scope>NUCLEOTIDE SEQUENCE</scope>
    <source>
        <strain evidence="1">ChiGjej1B1-24693</strain>
    </source>
</reference>
<dbReference type="SUPFAM" id="SSF109604">
    <property type="entry name" value="HD-domain/PDEase-like"/>
    <property type="match status" value="1"/>
</dbReference>
<reference evidence="1" key="2">
    <citation type="journal article" date="2021" name="PeerJ">
        <title>Extensive microbial diversity within the chicken gut microbiome revealed by metagenomics and culture.</title>
        <authorList>
            <person name="Gilroy R."/>
            <person name="Ravi A."/>
            <person name="Getino M."/>
            <person name="Pursley I."/>
            <person name="Horton D.L."/>
            <person name="Alikhan N.F."/>
            <person name="Baker D."/>
            <person name="Gharbi K."/>
            <person name="Hall N."/>
            <person name="Watson M."/>
            <person name="Adriaenssens E.M."/>
            <person name="Foster-Nyarko E."/>
            <person name="Jarju S."/>
            <person name="Secka A."/>
            <person name="Antonio M."/>
            <person name="Oren A."/>
            <person name="Chaudhuri R.R."/>
            <person name="La Ragione R."/>
            <person name="Hildebrand F."/>
            <person name="Pallen M.J."/>
        </authorList>
    </citation>
    <scope>NUCLEOTIDE SEQUENCE</scope>
    <source>
        <strain evidence="1">ChiGjej1B1-24693</strain>
    </source>
</reference>
<dbReference type="AlphaFoldDB" id="A0A9D1GZR6"/>
<organism evidence="1 2">
    <name type="scientific">Candidatus Avipropionibacterium avicola</name>
    <dbReference type="NCBI Taxonomy" id="2840701"/>
    <lineage>
        <taxon>Bacteria</taxon>
        <taxon>Bacillati</taxon>
        <taxon>Actinomycetota</taxon>
        <taxon>Actinomycetes</taxon>
        <taxon>Propionibacteriales</taxon>
        <taxon>Propionibacteriaceae</taxon>
        <taxon>Propionibacteriaceae incertae sedis</taxon>
        <taxon>Candidatus Avipropionibacterium</taxon>
    </lineage>
</organism>
<name>A0A9D1GZR6_9ACTN</name>
<gene>
    <name evidence="1" type="ORF">IAA98_14625</name>
</gene>
<dbReference type="PIRSF" id="PIRSF035170">
    <property type="entry name" value="HD_phosphohydro"/>
    <property type="match status" value="1"/>
</dbReference>
<proteinExistence type="predicted"/>
<dbReference type="PANTHER" id="PTHR21174">
    <property type="match status" value="1"/>
</dbReference>
<dbReference type="EMBL" id="DVLP01000420">
    <property type="protein sequence ID" value="HIT76811.1"/>
    <property type="molecule type" value="Genomic_DNA"/>
</dbReference>
<dbReference type="PANTHER" id="PTHR21174:SF0">
    <property type="entry name" value="HD PHOSPHOHYDROLASE FAMILY PROTEIN-RELATED"/>
    <property type="match status" value="1"/>
</dbReference>
<dbReference type="Gene3D" id="1.10.3210.10">
    <property type="entry name" value="Hypothetical protein af1432"/>
    <property type="match status" value="1"/>
</dbReference>
<evidence type="ECO:0000313" key="2">
    <source>
        <dbReference type="Proteomes" id="UP000886842"/>
    </source>
</evidence>
<accession>A0A9D1GZR6</accession>
<dbReference type="InterPro" id="IPR009218">
    <property type="entry name" value="HD_phosphohydro"/>
</dbReference>
<protein>
    <submittedName>
        <fullName evidence="1">Metal-dependent phosphohydrolase</fullName>
    </submittedName>
</protein>
<sequence length="211" mass="23400">MTARLRAAWRDLCPYHPGLGERLLQRWSEPHRHYHTPTHLAAVLAAVDRLAEPHHDRELVALAAWYHDAVYDLPPDPLGNEEASARLAETELAPVLGPQRAGEVARLVRVTSEHRVDAHDHDAALLCDADLAVLAGDPADYRTYAEAVRREYREVPEADFRAGRARILDALLAEPLFRTARGRELEPAARRNLAAEIAELRSGSGAGEPTD</sequence>